<dbReference type="OrthoDB" id="10261598at2759"/>
<organism evidence="7 8">
    <name type="scientific">Oryzias melastigma</name>
    <name type="common">Marine medaka</name>
    <dbReference type="NCBI Taxonomy" id="30732"/>
    <lineage>
        <taxon>Eukaryota</taxon>
        <taxon>Metazoa</taxon>
        <taxon>Chordata</taxon>
        <taxon>Craniata</taxon>
        <taxon>Vertebrata</taxon>
        <taxon>Euteleostomi</taxon>
        <taxon>Actinopterygii</taxon>
        <taxon>Neopterygii</taxon>
        <taxon>Teleostei</taxon>
        <taxon>Neoteleostei</taxon>
        <taxon>Acanthomorphata</taxon>
        <taxon>Ovalentaria</taxon>
        <taxon>Atherinomorphae</taxon>
        <taxon>Beloniformes</taxon>
        <taxon>Adrianichthyidae</taxon>
        <taxon>Oryziinae</taxon>
        <taxon>Oryzias</taxon>
    </lineage>
</organism>
<dbReference type="Pfam" id="PF03265">
    <property type="entry name" value="DNase_II"/>
    <property type="match status" value="1"/>
</dbReference>
<reference evidence="7" key="1">
    <citation type="submission" date="2025-05" db="UniProtKB">
        <authorList>
            <consortium name="Ensembl"/>
        </authorList>
    </citation>
    <scope>IDENTIFICATION</scope>
</reference>
<evidence type="ECO:0000256" key="2">
    <source>
        <dbReference type="ARBA" id="ARBA00007527"/>
    </source>
</evidence>
<dbReference type="PANTHER" id="PTHR10858:SF2">
    <property type="entry name" value="DEOXYRIBONUCLEASE-2-BETA"/>
    <property type="match status" value="1"/>
</dbReference>
<gene>
    <name evidence="6" type="ORF">FQA47_007499</name>
</gene>
<comment type="similarity">
    <text evidence="2">Belongs to the DNase II family.</text>
</comment>
<dbReference type="GO" id="GO:0004531">
    <property type="term" value="F:deoxyribonuclease II activity"/>
    <property type="evidence" value="ECO:0007669"/>
    <property type="project" value="UniProtKB-EC"/>
</dbReference>
<dbReference type="PANTHER" id="PTHR10858">
    <property type="entry name" value="DEOXYRIBONUCLEASE II"/>
    <property type="match status" value="1"/>
</dbReference>
<dbReference type="AlphaFoldDB" id="A0A3B3DR76"/>
<evidence type="ECO:0000313" key="6">
    <source>
        <dbReference type="EMBL" id="KAF6714697.1"/>
    </source>
</evidence>
<dbReference type="GeneTree" id="ENSGT00390000002634"/>
<protein>
    <recommendedName>
        <fullName evidence="3">deoxyribonuclease II</fullName>
        <ecNumber evidence="3">3.1.22.1</ecNumber>
    </recommendedName>
</protein>
<evidence type="ECO:0000256" key="5">
    <source>
        <dbReference type="SAM" id="SignalP"/>
    </source>
</evidence>
<dbReference type="EMBL" id="WKFB01001213">
    <property type="protein sequence ID" value="KAF6714697.1"/>
    <property type="molecule type" value="Genomic_DNA"/>
</dbReference>
<sequence>MVTRFTLCCQIALLLFTCLPCAADISCLNEEGNPVDWFVIYKLPKYKLDEVGSGVEYMYLDESVARWQMSKYMINSSQGAIANTLNQLYMGKAYMANSSVYVLYNDGPPDLKYIQAYGHTKGVLLFDRAQGFWLSHSIPHFPSFPERGYIYPSSGKLNGQTMLCMTYQYAQFLKIAQQLEYLYPRFYNCSVPTAFSADLPQLAKLCEGSKPALASDKNMQPLVSSQGEKFTSFVKSKHFVEDIYTGWVAQVLDADLLVESWQTQGHDLPSNCSLPRHTMNIKRIRLPTSVRFRSYFDHSKWCVSQAYEDQVTCLGDLNREWAQKWRGGGLICSYNPVIYKAFRQLVEWYISCRMTGHD</sequence>
<proteinExistence type="inferred from homology"/>
<dbReference type="Ensembl" id="ENSOMET00000034435.1">
    <property type="protein sequence ID" value="ENSOMEP00000032628.1"/>
    <property type="gene ID" value="ENSOMEG00000018140.1"/>
</dbReference>
<accession>A0A3B3DR76</accession>
<dbReference type="Proteomes" id="UP000261560">
    <property type="component" value="Unplaced"/>
</dbReference>
<dbReference type="Proteomes" id="UP000646548">
    <property type="component" value="Unassembled WGS sequence"/>
</dbReference>
<dbReference type="PaxDb" id="30732-ENSOMEP00000032628"/>
<keyword evidence="4" id="KW-0378">Hydrolase</keyword>
<evidence type="ECO:0000313" key="8">
    <source>
        <dbReference type="Proteomes" id="UP000261560"/>
    </source>
</evidence>
<reference evidence="6" key="2">
    <citation type="journal article" name="BMC Genomics">
        <title>Long-read sequencing and de novo genome assembly of marine medaka (Oryzias melastigma).</title>
        <authorList>
            <person name="Liang P."/>
            <person name="Saqib H.S.A."/>
            <person name="Ni X."/>
            <person name="Shen Y."/>
        </authorList>
    </citation>
    <scope>NUCLEOTIDE SEQUENCE</scope>
    <source>
        <strain evidence="6">Bigg-433</strain>
    </source>
</reference>
<evidence type="ECO:0000313" key="7">
    <source>
        <dbReference type="Ensembl" id="ENSOMEP00000032628.1"/>
    </source>
</evidence>
<comment type="catalytic activity">
    <reaction evidence="1">
        <text>Endonucleolytic cleavage to nucleoside 3'-phosphates and 3'-phosphooligonucleotide end-products.</text>
        <dbReference type="EC" id="3.1.22.1"/>
    </reaction>
</comment>
<evidence type="ECO:0000256" key="1">
    <source>
        <dbReference type="ARBA" id="ARBA00000447"/>
    </source>
</evidence>
<keyword evidence="5" id="KW-0732">Signal</keyword>
<evidence type="ECO:0000256" key="3">
    <source>
        <dbReference type="ARBA" id="ARBA00012036"/>
    </source>
</evidence>
<dbReference type="GO" id="GO:0006309">
    <property type="term" value="P:apoptotic DNA fragmentation"/>
    <property type="evidence" value="ECO:0007669"/>
    <property type="project" value="TreeGrafter"/>
</dbReference>
<dbReference type="EC" id="3.1.22.1" evidence="3"/>
<evidence type="ECO:0000256" key="4">
    <source>
        <dbReference type="ARBA" id="ARBA00022801"/>
    </source>
</evidence>
<name>A0A3B3DR76_ORYME</name>
<feature type="signal peptide" evidence="5">
    <location>
        <begin position="1"/>
        <end position="23"/>
    </location>
</feature>
<feature type="chain" id="PRO_5044589077" description="deoxyribonuclease II" evidence="5">
    <location>
        <begin position="24"/>
        <end position="358"/>
    </location>
</feature>
<dbReference type="STRING" id="30732.ENSOMEP00000032628"/>
<keyword evidence="8" id="KW-1185">Reference proteome</keyword>
<dbReference type="OMA" id="HMPQLCA"/>
<dbReference type="InterPro" id="IPR004947">
    <property type="entry name" value="DNase_II"/>
</dbReference>